<dbReference type="GO" id="GO:0006400">
    <property type="term" value="P:tRNA modification"/>
    <property type="evidence" value="ECO:0007669"/>
    <property type="project" value="InterPro"/>
</dbReference>
<feature type="domain" description="tRNA-guanine(15) transglycosylase-like" evidence="1">
    <location>
        <begin position="13"/>
        <end position="56"/>
    </location>
</feature>
<protein>
    <submittedName>
        <fullName evidence="2">tRNA guanosine(34) transglycosylase Tgt</fullName>
    </submittedName>
</protein>
<accession>A0A2M6WD82</accession>
<evidence type="ECO:0000259" key="1">
    <source>
        <dbReference type="Pfam" id="PF01702"/>
    </source>
</evidence>
<dbReference type="InterPro" id="IPR002616">
    <property type="entry name" value="tRNA_ribo_trans-like"/>
</dbReference>
<sequence length="56" mass="6122">MSFKLIKKSSKSEARLGSLQTKHGLIKTPFFMSIATRGSVKALTTEDIKKLGGQII</sequence>
<gene>
    <name evidence="2" type="ORF">COU22_00500</name>
</gene>
<organism evidence="2 3">
    <name type="scientific">Candidatus Komeilibacteria bacterium CG10_big_fil_rev_8_21_14_0_10_41_13</name>
    <dbReference type="NCBI Taxonomy" id="1974476"/>
    <lineage>
        <taxon>Bacteria</taxon>
        <taxon>Candidatus Komeiliibacteriota</taxon>
    </lineage>
</organism>
<comment type="caution">
    <text evidence="2">The sequence shown here is derived from an EMBL/GenBank/DDBJ whole genome shotgun (WGS) entry which is preliminary data.</text>
</comment>
<dbReference type="Pfam" id="PF01702">
    <property type="entry name" value="TGT"/>
    <property type="match status" value="1"/>
</dbReference>
<proteinExistence type="predicted"/>
<feature type="non-terminal residue" evidence="2">
    <location>
        <position position="56"/>
    </location>
</feature>
<dbReference type="Proteomes" id="UP000230543">
    <property type="component" value="Unassembled WGS sequence"/>
</dbReference>
<dbReference type="EMBL" id="PFBO01000018">
    <property type="protein sequence ID" value="PIT90733.1"/>
    <property type="molecule type" value="Genomic_DNA"/>
</dbReference>
<evidence type="ECO:0000313" key="3">
    <source>
        <dbReference type="Proteomes" id="UP000230543"/>
    </source>
</evidence>
<dbReference type="InterPro" id="IPR036511">
    <property type="entry name" value="TGT-like_sf"/>
</dbReference>
<evidence type="ECO:0000313" key="2">
    <source>
        <dbReference type="EMBL" id="PIT90733.1"/>
    </source>
</evidence>
<reference evidence="3" key="1">
    <citation type="submission" date="2017-09" db="EMBL/GenBank/DDBJ databases">
        <title>Depth-based differentiation of microbial function through sediment-hosted aquifers and enrichment of novel symbionts in the deep terrestrial subsurface.</title>
        <authorList>
            <person name="Probst A.J."/>
            <person name="Ladd B."/>
            <person name="Jarett J.K."/>
            <person name="Geller-Mcgrath D.E."/>
            <person name="Sieber C.M.K."/>
            <person name="Emerson J.B."/>
            <person name="Anantharaman K."/>
            <person name="Thomas B.C."/>
            <person name="Malmstrom R."/>
            <person name="Stieglmeier M."/>
            <person name="Klingl A."/>
            <person name="Woyke T."/>
            <person name="Ryan C.M."/>
            <person name="Banfield J.F."/>
        </authorList>
    </citation>
    <scope>NUCLEOTIDE SEQUENCE [LARGE SCALE GENOMIC DNA]</scope>
</reference>
<dbReference type="SUPFAM" id="SSF51713">
    <property type="entry name" value="tRNA-guanine transglycosylase"/>
    <property type="match status" value="1"/>
</dbReference>
<dbReference type="Gene3D" id="3.20.20.105">
    <property type="entry name" value="Queuine tRNA-ribosyltransferase-like"/>
    <property type="match status" value="1"/>
</dbReference>
<dbReference type="AlphaFoldDB" id="A0A2M6WD82"/>
<name>A0A2M6WD82_9BACT</name>